<name>A0A381RD07_9ZZZZ</name>
<reference evidence="3" key="1">
    <citation type="submission" date="2018-05" db="EMBL/GenBank/DDBJ databases">
        <authorList>
            <person name="Lanie J.A."/>
            <person name="Ng W.-L."/>
            <person name="Kazmierczak K.M."/>
            <person name="Andrzejewski T.M."/>
            <person name="Davidsen T.M."/>
            <person name="Wayne K.J."/>
            <person name="Tettelin H."/>
            <person name="Glass J.I."/>
            <person name="Rusch D."/>
            <person name="Podicherti R."/>
            <person name="Tsui H.-C.T."/>
            <person name="Winkler M.E."/>
        </authorList>
    </citation>
    <scope>NUCLEOTIDE SEQUENCE</scope>
</reference>
<dbReference type="EMBL" id="UINC01001816">
    <property type="protein sequence ID" value="SUZ89451.1"/>
    <property type="molecule type" value="Genomic_DNA"/>
</dbReference>
<organism evidence="3">
    <name type="scientific">marine metagenome</name>
    <dbReference type="NCBI Taxonomy" id="408172"/>
    <lineage>
        <taxon>unclassified sequences</taxon>
        <taxon>metagenomes</taxon>
        <taxon>ecological metagenomes</taxon>
    </lineage>
</organism>
<dbReference type="AlphaFoldDB" id="A0A381RD07"/>
<comment type="similarity">
    <text evidence="1">Belongs to the complex I 30 kDa subunit family.</text>
</comment>
<dbReference type="Pfam" id="PF00329">
    <property type="entry name" value="Complex1_30kDa"/>
    <property type="match status" value="1"/>
</dbReference>
<dbReference type="PANTHER" id="PTHR10884">
    <property type="entry name" value="NADH DEHYDROGENASE UBIQUINONE IRON-SULFUR PROTEIN 3"/>
    <property type="match status" value="1"/>
</dbReference>
<dbReference type="SUPFAM" id="SSF143243">
    <property type="entry name" value="Nqo5-like"/>
    <property type="match status" value="1"/>
</dbReference>
<dbReference type="InterPro" id="IPR037232">
    <property type="entry name" value="NADH_quin_OxRdtase_su_C/D-like"/>
</dbReference>
<dbReference type="PANTHER" id="PTHR10884:SF14">
    <property type="entry name" value="NADH DEHYDROGENASE [UBIQUINONE] IRON-SULFUR PROTEIN 3, MITOCHONDRIAL"/>
    <property type="match status" value="1"/>
</dbReference>
<dbReference type="Gene3D" id="3.30.460.80">
    <property type="entry name" value="NADH:ubiquinone oxidoreductase, 30kDa subunit"/>
    <property type="match status" value="1"/>
</dbReference>
<accession>A0A381RD07</accession>
<dbReference type="GO" id="GO:0008137">
    <property type="term" value="F:NADH dehydrogenase (ubiquinone) activity"/>
    <property type="evidence" value="ECO:0007669"/>
    <property type="project" value="InterPro"/>
</dbReference>
<proteinExistence type="inferred from homology"/>
<protein>
    <recommendedName>
        <fullName evidence="2">NADH:ubiquinone oxidoreductase 30kDa subunit domain-containing protein</fullName>
    </recommendedName>
</protein>
<dbReference type="InterPro" id="IPR001268">
    <property type="entry name" value="NADH_UbQ_OxRdtase_30kDa_su"/>
</dbReference>
<evidence type="ECO:0000256" key="1">
    <source>
        <dbReference type="ARBA" id="ARBA00007569"/>
    </source>
</evidence>
<evidence type="ECO:0000313" key="3">
    <source>
        <dbReference type="EMBL" id="SUZ89451.1"/>
    </source>
</evidence>
<evidence type="ECO:0000259" key="2">
    <source>
        <dbReference type="Pfam" id="PF00329"/>
    </source>
</evidence>
<gene>
    <name evidence="3" type="ORF">METZ01_LOCUS42305</name>
</gene>
<feature type="domain" description="NADH:ubiquinone oxidoreductase 30kDa subunit" evidence="2">
    <location>
        <begin position="4"/>
        <end position="112"/>
    </location>
</feature>
<sequence>MGEGYNVCVDLCGADHLGNETRVLPSAIEPERFELVVNLLDVSARRRIRIRVQISETNPSVATISDIHPGAEAMERETNDMFGVCFEGHPDPTPILLPDGWEGHPLRKDFAMGRIPVQFKAVEGR</sequence>